<dbReference type="AlphaFoldDB" id="A0A7Y0LC52"/>
<dbReference type="Proteomes" id="UP000568664">
    <property type="component" value="Unassembled WGS sequence"/>
</dbReference>
<gene>
    <name evidence="1" type="ORF">HII17_09705</name>
</gene>
<accession>A0A7Y0LC52</accession>
<proteinExistence type="predicted"/>
<keyword evidence="2" id="KW-1185">Reference proteome</keyword>
<comment type="caution">
    <text evidence="1">The sequence shown here is derived from an EMBL/GenBank/DDBJ whole genome shotgun (WGS) entry which is preliminary data.</text>
</comment>
<organism evidence="1 2">
    <name type="scientific">Thalassotalea algicola</name>
    <dbReference type="NCBI Taxonomy" id="2716224"/>
    <lineage>
        <taxon>Bacteria</taxon>
        <taxon>Pseudomonadati</taxon>
        <taxon>Pseudomonadota</taxon>
        <taxon>Gammaproteobacteria</taxon>
        <taxon>Alteromonadales</taxon>
        <taxon>Colwelliaceae</taxon>
        <taxon>Thalassotalea</taxon>
    </lineage>
</organism>
<dbReference type="EMBL" id="JABBXH010000003">
    <property type="protein sequence ID" value="NMP31839.1"/>
    <property type="molecule type" value="Genomic_DNA"/>
</dbReference>
<sequence>MENLQQSDYDIVKKDNILFVDVQNIFDAEAFAQYHLDMIELTQQMKHQPWASLIIYHGSGVFTPEVEDNIADVTKYRVQHNMIANATVFLDSTHADIQQMQLRRIYNGCHLPFYVFSDVKSAENWLQDFLGQQPQAM</sequence>
<reference evidence="1 2" key="1">
    <citation type="submission" date="2020-04" db="EMBL/GenBank/DDBJ databases">
        <title>Thalassotalea sp. M1531, isolated from the surface of marine red alga.</title>
        <authorList>
            <person name="Pang L."/>
            <person name="Lu D.-C."/>
        </authorList>
    </citation>
    <scope>NUCLEOTIDE SEQUENCE [LARGE SCALE GENOMIC DNA]</scope>
    <source>
        <strain evidence="1 2">M1531</strain>
    </source>
</reference>
<protein>
    <recommendedName>
        <fullName evidence="3">STAS/SEC14 domain-containing protein</fullName>
    </recommendedName>
</protein>
<evidence type="ECO:0008006" key="3">
    <source>
        <dbReference type="Google" id="ProtNLM"/>
    </source>
</evidence>
<name>A0A7Y0LC52_9GAMM</name>
<evidence type="ECO:0000313" key="2">
    <source>
        <dbReference type="Proteomes" id="UP000568664"/>
    </source>
</evidence>
<dbReference type="RefSeq" id="WP_169075179.1">
    <property type="nucleotide sequence ID" value="NZ_JABBXH010000003.1"/>
</dbReference>
<evidence type="ECO:0000313" key="1">
    <source>
        <dbReference type="EMBL" id="NMP31839.1"/>
    </source>
</evidence>